<reference evidence="2" key="1">
    <citation type="submission" date="2020-07" db="EMBL/GenBank/DDBJ databases">
        <title>Clarias magur genome sequencing, assembly and annotation.</title>
        <authorList>
            <person name="Kushwaha B."/>
            <person name="Kumar R."/>
            <person name="Das P."/>
            <person name="Joshi C.G."/>
            <person name="Kumar D."/>
            <person name="Nagpure N.S."/>
            <person name="Pandey M."/>
            <person name="Agarwal S."/>
            <person name="Srivastava S."/>
            <person name="Singh M."/>
            <person name="Sahoo L."/>
            <person name="Jayasankar P."/>
            <person name="Meher P.K."/>
            <person name="Koringa P.G."/>
            <person name="Iquebal M.A."/>
            <person name="Das S.P."/>
            <person name="Bit A."/>
            <person name="Patnaik S."/>
            <person name="Patel N."/>
            <person name="Shah T.M."/>
            <person name="Hinsu A."/>
            <person name="Jena J.K."/>
        </authorList>
    </citation>
    <scope>NUCLEOTIDE SEQUENCE</scope>
    <source>
        <strain evidence="2">CIFAMagur01</strain>
        <tissue evidence="2">Testis</tissue>
    </source>
</reference>
<comment type="caution">
    <text evidence="2">The sequence shown here is derived from an EMBL/GenBank/DDBJ whole genome shotgun (WGS) entry which is preliminary data.</text>
</comment>
<name>A0A8J4X8N0_CLAMG</name>
<organism evidence="2 3">
    <name type="scientific">Clarias magur</name>
    <name type="common">Asian catfish</name>
    <name type="synonym">Macropteronotus magur</name>
    <dbReference type="NCBI Taxonomy" id="1594786"/>
    <lineage>
        <taxon>Eukaryota</taxon>
        <taxon>Metazoa</taxon>
        <taxon>Chordata</taxon>
        <taxon>Craniata</taxon>
        <taxon>Vertebrata</taxon>
        <taxon>Euteleostomi</taxon>
        <taxon>Actinopterygii</taxon>
        <taxon>Neopterygii</taxon>
        <taxon>Teleostei</taxon>
        <taxon>Ostariophysi</taxon>
        <taxon>Siluriformes</taxon>
        <taxon>Clariidae</taxon>
        <taxon>Clarias</taxon>
    </lineage>
</organism>
<dbReference type="Proteomes" id="UP000727407">
    <property type="component" value="Unassembled WGS sequence"/>
</dbReference>
<accession>A0A8J4X8N0</accession>
<feature type="non-terminal residue" evidence="2">
    <location>
        <position position="1"/>
    </location>
</feature>
<evidence type="ECO:0000313" key="3">
    <source>
        <dbReference type="Proteomes" id="UP000727407"/>
    </source>
</evidence>
<gene>
    <name evidence="2" type="ORF">DAT39_004512</name>
</gene>
<dbReference type="AlphaFoldDB" id="A0A8J4X8N0"/>
<feature type="region of interest" description="Disordered" evidence="1">
    <location>
        <begin position="77"/>
        <end position="102"/>
    </location>
</feature>
<protein>
    <submittedName>
        <fullName evidence="2">Uncharacterized protein</fullName>
    </submittedName>
</protein>
<proteinExistence type="predicted"/>
<evidence type="ECO:0000313" key="2">
    <source>
        <dbReference type="EMBL" id="KAF5905789.1"/>
    </source>
</evidence>
<keyword evidence="3" id="KW-1185">Reference proteome</keyword>
<dbReference type="EMBL" id="QNUK01000040">
    <property type="protein sequence ID" value="KAF5905789.1"/>
    <property type="molecule type" value="Genomic_DNA"/>
</dbReference>
<evidence type="ECO:0000256" key="1">
    <source>
        <dbReference type="SAM" id="MobiDB-lite"/>
    </source>
</evidence>
<feature type="region of interest" description="Disordered" evidence="1">
    <location>
        <begin position="1"/>
        <end position="22"/>
    </location>
</feature>
<sequence>AYGSFPLGPWRPTNLRQSGRGHADACGGIENGAFLLEQQAYSLLPLALNHSKVSSFLPPQYSSYCYIRLARYGSTQSGQYGPNENNQSQSKAKTSLWSRLQG</sequence>